<gene>
    <name evidence="3" type="ORF">H9Q72_011456</name>
</gene>
<dbReference type="Proteomes" id="UP000750502">
    <property type="component" value="Unassembled WGS sequence"/>
</dbReference>
<feature type="compositionally biased region" description="Polar residues" evidence="1">
    <location>
        <begin position="118"/>
        <end position="130"/>
    </location>
</feature>
<sequence>MGSTTGEQTLTHIDTTKGITIVTKTAEPSPEQGNPPPVGAIVGGVIGGVALIAILGLAFWFLRNKKPQNKEVTTAPTPAPGIPTQQYQHQPHKTIVPPVSELPVASSPHDNRPVSELPANTGNSRNTMPW</sequence>
<keyword evidence="4" id="KW-1185">Reference proteome</keyword>
<protein>
    <recommendedName>
        <fullName evidence="5">Mid2 domain-containing protein</fullName>
    </recommendedName>
</protein>
<accession>A0A9P7HIP1</accession>
<evidence type="ECO:0008006" key="5">
    <source>
        <dbReference type="Google" id="ProtNLM"/>
    </source>
</evidence>
<feature type="region of interest" description="Disordered" evidence="1">
    <location>
        <begin position="70"/>
        <end position="130"/>
    </location>
</feature>
<reference evidence="3" key="1">
    <citation type="journal article" date="2020" name="bioRxiv">
        <title>Historical genomics reveals the evolutionary mechanisms behind multiple outbreaks of the host-specific coffee wilt pathogen Fusarium xylarioides.</title>
        <authorList>
            <person name="Peck D."/>
            <person name="Nowell R.W."/>
            <person name="Flood J."/>
            <person name="Ryan M.J."/>
            <person name="Barraclough T.G."/>
        </authorList>
    </citation>
    <scope>NUCLEOTIDE SEQUENCE</scope>
    <source>
        <strain evidence="3">IMI 127659i</strain>
    </source>
</reference>
<keyword evidence="2" id="KW-0472">Membrane</keyword>
<name>A0A9P7HIP1_9HYPO</name>
<evidence type="ECO:0000256" key="2">
    <source>
        <dbReference type="SAM" id="Phobius"/>
    </source>
</evidence>
<feature type="transmembrane region" description="Helical" evidence="2">
    <location>
        <begin position="38"/>
        <end position="62"/>
    </location>
</feature>
<evidence type="ECO:0000313" key="4">
    <source>
        <dbReference type="Proteomes" id="UP000750502"/>
    </source>
</evidence>
<reference evidence="3" key="2">
    <citation type="submission" date="2020-10" db="EMBL/GenBank/DDBJ databases">
        <authorList>
            <person name="Peck L.D."/>
            <person name="Nowell R.W."/>
            <person name="Flood J."/>
            <person name="Ryan M.J."/>
            <person name="Barraclough T.G."/>
        </authorList>
    </citation>
    <scope>NUCLEOTIDE SEQUENCE</scope>
    <source>
        <strain evidence="3">IMI 127659i</strain>
    </source>
</reference>
<proteinExistence type="predicted"/>
<evidence type="ECO:0000313" key="3">
    <source>
        <dbReference type="EMBL" id="KAG5760433.1"/>
    </source>
</evidence>
<dbReference type="OrthoDB" id="5146896at2759"/>
<comment type="caution">
    <text evidence="3">The sequence shown here is derived from an EMBL/GenBank/DDBJ whole genome shotgun (WGS) entry which is preliminary data.</text>
</comment>
<dbReference type="AlphaFoldDB" id="A0A9P7HIP1"/>
<dbReference type="EMBL" id="JADFTT010000545">
    <property type="protein sequence ID" value="KAG5760433.1"/>
    <property type="molecule type" value="Genomic_DNA"/>
</dbReference>
<organism evidence="3 4">
    <name type="scientific">Fusarium xylarioides</name>
    <dbReference type="NCBI Taxonomy" id="221167"/>
    <lineage>
        <taxon>Eukaryota</taxon>
        <taxon>Fungi</taxon>
        <taxon>Dikarya</taxon>
        <taxon>Ascomycota</taxon>
        <taxon>Pezizomycotina</taxon>
        <taxon>Sordariomycetes</taxon>
        <taxon>Hypocreomycetidae</taxon>
        <taxon>Hypocreales</taxon>
        <taxon>Nectriaceae</taxon>
        <taxon>Fusarium</taxon>
        <taxon>Fusarium fujikuroi species complex</taxon>
    </lineage>
</organism>
<keyword evidence="2" id="KW-0812">Transmembrane</keyword>
<keyword evidence="2" id="KW-1133">Transmembrane helix</keyword>
<evidence type="ECO:0000256" key="1">
    <source>
        <dbReference type="SAM" id="MobiDB-lite"/>
    </source>
</evidence>